<evidence type="ECO:0000256" key="3">
    <source>
        <dbReference type="ARBA" id="ARBA00022777"/>
    </source>
</evidence>
<dbReference type="GO" id="GO:0016301">
    <property type="term" value="F:kinase activity"/>
    <property type="evidence" value="ECO:0007669"/>
    <property type="project" value="UniProtKB-KW"/>
</dbReference>
<keyword evidence="7" id="KW-1185">Reference proteome</keyword>
<dbReference type="Proteomes" id="UP001191004">
    <property type="component" value="Unassembled WGS sequence"/>
</dbReference>
<organism evidence="6 7">
    <name type="scientific">Candidatus Nanosyncoccus nanoralicus</name>
    <dbReference type="NCBI Taxonomy" id="2171996"/>
    <lineage>
        <taxon>Bacteria</taxon>
        <taxon>Candidatus Saccharimonadota</taxon>
        <taxon>Candidatus Nanosyncoccalia</taxon>
        <taxon>Candidatus Nanosyncoccales</taxon>
        <taxon>Candidatus Nanosyncoccaceae</taxon>
        <taxon>Candidatus Nanosyncoccus</taxon>
    </lineage>
</organism>
<comment type="similarity">
    <text evidence="1 4">Belongs to the carbohydrate kinase PfkB family.</text>
</comment>
<dbReference type="InterPro" id="IPR029056">
    <property type="entry name" value="Ribokinase-like"/>
</dbReference>
<keyword evidence="2 4" id="KW-0808">Transferase</keyword>
<dbReference type="InterPro" id="IPR011611">
    <property type="entry name" value="PfkB_dom"/>
</dbReference>
<dbReference type="PANTHER" id="PTHR43320:SF3">
    <property type="entry name" value="CARBOHYDRATE KINASE PFKB DOMAIN-CONTAINING PROTEIN"/>
    <property type="match status" value="1"/>
</dbReference>
<dbReference type="InterPro" id="IPR002173">
    <property type="entry name" value="Carboh/pur_kinase_PfkB_CS"/>
</dbReference>
<dbReference type="PRINTS" id="PR00990">
    <property type="entry name" value="RIBOKINASE"/>
</dbReference>
<dbReference type="PANTHER" id="PTHR43320">
    <property type="entry name" value="SUGAR KINASE"/>
    <property type="match status" value="1"/>
</dbReference>
<name>A0ABY0FL24_9BACT</name>
<dbReference type="Pfam" id="PF00294">
    <property type="entry name" value="PfkB"/>
    <property type="match status" value="1"/>
</dbReference>
<gene>
    <name evidence="6" type="primary">ydjH</name>
    <name evidence="6" type="ORF">G3KMM_00533</name>
</gene>
<dbReference type="InterPro" id="IPR052700">
    <property type="entry name" value="Carb_kinase_PfkB-like"/>
</dbReference>
<evidence type="ECO:0000313" key="7">
    <source>
        <dbReference type="Proteomes" id="UP001191004"/>
    </source>
</evidence>
<dbReference type="SUPFAM" id="SSF53613">
    <property type="entry name" value="Ribokinase-like"/>
    <property type="match status" value="1"/>
</dbReference>
<dbReference type="PROSITE" id="PS00584">
    <property type="entry name" value="PFKB_KINASES_2"/>
    <property type="match status" value="1"/>
</dbReference>
<protein>
    <submittedName>
        <fullName evidence="6">Sugar kinase YdjH</fullName>
        <ecNumber evidence="6">2.7.1.-</ecNumber>
    </submittedName>
</protein>
<reference evidence="6 7" key="2">
    <citation type="journal article" date="2020" name="Cell Rep.">
        <title>Acquisition and Adaptation of Ultra-small Parasitic Reduced Genome Bacteria to Mammalian Hosts.</title>
        <authorList>
            <person name="McLean J.S."/>
            <person name="Bor B."/>
            <person name="Kerns K.A."/>
            <person name="Liu Q."/>
            <person name="To T.T."/>
            <person name="Solden L."/>
            <person name="Hendrickson E.L."/>
            <person name="Wrighton K."/>
            <person name="Shi W."/>
            <person name="He X."/>
        </authorList>
    </citation>
    <scope>NUCLEOTIDE SEQUENCE [LARGE SCALE GENOMIC DNA]</scope>
    <source>
        <strain evidence="6 7">TM7_KMM_G3_1_HOT_351</strain>
    </source>
</reference>
<feature type="domain" description="Carbohydrate kinase PfkB" evidence="5">
    <location>
        <begin position="28"/>
        <end position="311"/>
    </location>
</feature>
<reference evidence="6 7" key="1">
    <citation type="journal article" date="2018" name="bioRxiv">
        <title>Evidence of independent acquisition and adaption of ultra-small bacteria to human hosts across the highly diverse yet reduced genomes of the phylum Saccharibacteria.</title>
        <authorList>
            <person name="McLean J.S."/>
            <person name="Bor B."/>
            <person name="To T.T."/>
            <person name="Liu Q."/>
            <person name="Kearns K.A."/>
            <person name="Solden L.M."/>
            <person name="Wrighton K.C."/>
            <person name="He X."/>
            <person name="Shi W."/>
        </authorList>
    </citation>
    <scope>NUCLEOTIDE SEQUENCE [LARGE SCALE GENOMIC DNA]</scope>
    <source>
        <strain evidence="6 7">TM7_KMM_G3_1_HOT_351</strain>
    </source>
</reference>
<keyword evidence="3 4" id="KW-0418">Kinase</keyword>
<dbReference type="InterPro" id="IPR002139">
    <property type="entry name" value="Ribo/fructo_kinase"/>
</dbReference>
<dbReference type="EMBL" id="PRLL01000026">
    <property type="protein sequence ID" value="RYC73140.1"/>
    <property type="molecule type" value="Genomic_DNA"/>
</dbReference>
<evidence type="ECO:0000256" key="2">
    <source>
        <dbReference type="ARBA" id="ARBA00022679"/>
    </source>
</evidence>
<dbReference type="RefSeq" id="WP_129605252.1">
    <property type="nucleotide sequence ID" value="NZ_PRLL01000026.1"/>
</dbReference>
<evidence type="ECO:0000256" key="1">
    <source>
        <dbReference type="ARBA" id="ARBA00010688"/>
    </source>
</evidence>
<sequence>MVASKFYRKVHYKEQPIFRVLTIGAAMQQIILVDHDDFIINKQKVSIGEKVDIDQIYYQLGGSGVNAAVTFARHGHQSILISNLGQDRSAEAIKDFLIDESVDTSYLNQLPLQTGTSVVLLDSKTATRTTMNCLGAAKTSNNLESHDLNLANPDWLYLTTLNGDLDKALEFIEQAKEKQIKIFWNPGELELKQKKKVLGLLSDIDVLLVNQQEAKMLVGGEILEELITKLSAYTRTVIITAGASGSIAKSGEEIYRLAEYEQKAPIDPTGAGDAFGSGFLAGLLDGLDFKHSLIAAAANATSVISEIGSTKGILSANEKYHPMPIQRLYL</sequence>
<comment type="caution">
    <text evidence="6">The sequence shown here is derived from an EMBL/GenBank/DDBJ whole genome shotgun (WGS) entry which is preliminary data.</text>
</comment>
<proteinExistence type="inferred from homology"/>
<evidence type="ECO:0000259" key="5">
    <source>
        <dbReference type="Pfam" id="PF00294"/>
    </source>
</evidence>
<dbReference type="EC" id="2.7.1.-" evidence="6"/>
<dbReference type="Gene3D" id="3.40.1190.20">
    <property type="match status" value="1"/>
</dbReference>
<evidence type="ECO:0000256" key="4">
    <source>
        <dbReference type="RuleBase" id="RU003704"/>
    </source>
</evidence>
<evidence type="ECO:0000313" key="6">
    <source>
        <dbReference type="EMBL" id="RYC73140.1"/>
    </source>
</evidence>
<accession>A0ABY0FL24</accession>